<comment type="caution">
    <text evidence="4">The sequence shown here is derived from an EMBL/GenBank/DDBJ whole genome shotgun (WGS) entry which is preliminary data.</text>
</comment>
<dbReference type="EMBL" id="AVOT02016446">
    <property type="protein sequence ID" value="MBW0501657.1"/>
    <property type="molecule type" value="Genomic_DNA"/>
</dbReference>
<name>A0A9Q3HES9_9BASI</name>
<dbReference type="SMART" id="SM00343">
    <property type="entry name" value="ZnF_C2HC"/>
    <property type="match status" value="1"/>
</dbReference>
<keyword evidence="5" id="KW-1185">Reference proteome</keyword>
<evidence type="ECO:0000313" key="5">
    <source>
        <dbReference type="Proteomes" id="UP000765509"/>
    </source>
</evidence>
<evidence type="ECO:0000256" key="1">
    <source>
        <dbReference type="ARBA" id="ARBA00022664"/>
    </source>
</evidence>
<dbReference type="PROSITE" id="PS50158">
    <property type="entry name" value="ZF_CCHC"/>
    <property type="match status" value="1"/>
</dbReference>
<keyword evidence="2" id="KW-0479">Metal-binding</keyword>
<reference evidence="4" key="1">
    <citation type="submission" date="2021-03" db="EMBL/GenBank/DDBJ databases">
        <title>Draft genome sequence of rust myrtle Austropuccinia psidii MF-1, a brazilian biotype.</title>
        <authorList>
            <person name="Quecine M.C."/>
            <person name="Pachon D.M.R."/>
            <person name="Bonatelli M.L."/>
            <person name="Correr F.H."/>
            <person name="Franceschini L.M."/>
            <person name="Leite T.F."/>
            <person name="Margarido G.R.A."/>
            <person name="Almeida C.A."/>
            <person name="Ferrarezi J.A."/>
            <person name="Labate C.A."/>
        </authorList>
    </citation>
    <scope>NUCLEOTIDE SEQUENCE</scope>
    <source>
        <strain evidence="4">MF-1</strain>
    </source>
</reference>
<organism evidence="4 5">
    <name type="scientific">Austropuccinia psidii MF-1</name>
    <dbReference type="NCBI Taxonomy" id="1389203"/>
    <lineage>
        <taxon>Eukaryota</taxon>
        <taxon>Fungi</taxon>
        <taxon>Dikarya</taxon>
        <taxon>Basidiomycota</taxon>
        <taxon>Pucciniomycotina</taxon>
        <taxon>Pucciniomycetes</taxon>
        <taxon>Pucciniales</taxon>
        <taxon>Sphaerophragmiaceae</taxon>
        <taxon>Austropuccinia</taxon>
    </lineage>
</organism>
<evidence type="ECO:0000256" key="2">
    <source>
        <dbReference type="PROSITE-ProRule" id="PRU00047"/>
    </source>
</evidence>
<dbReference type="GO" id="GO:0003676">
    <property type="term" value="F:nucleic acid binding"/>
    <property type="evidence" value="ECO:0007669"/>
    <property type="project" value="InterPro"/>
</dbReference>
<feature type="domain" description="CCHC-type" evidence="3">
    <location>
        <begin position="11"/>
        <end position="26"/>
    </location>
</feature>
<dbReference type="Proteomes" id="UP000765509">
    <property type="component" value="Unassembled WGS sequence"/>
</dbReference>
<dbReference type="GO" id="GO:0008270">
    <property type="term" value="F:zinc ion binding"/>
    <property type="evidence" value="ECO:0007669"/>
    <property type="project" value="UniProtKB-KW"/>
</dbReference>
<protein>
    <recommendedName>
        <fullName evidence="3">CCHC-type domain-containing protein</fullName>
    </recommendedName>
</protein>
<gene>
    <name evidence="4" type="ORF">O181_041372</name>
</gene>
<proteinExistence type="predicted"/>
<dbReference type="InterPro" id="IPR001878">
    <property type="entry name" value="Znf_CCHC"/>
</dbReference>
<dbReference type="Pfam" id="PF00098">
    <property type="entry name" value="zf-CCHC"/>
    <property type="match status" value="1"/>
</dbReference>
<accession>A0A9Q3HES9</accession>
<dbReference type="Gene3D" id="4.10.60.10">
    <property type="entry name" value="Zinc finger, CCHC-type"/>
    <property type="match status" value="1"/>
</dbReference>
<dbReference type="SUPFAM" id="SSF57756">
    <property type="entry name" value="Retrovirus zinc finger-like domains"/>
    <property type="match status" value="1"/>
</dbReference>
<dbReference type="InterPro" id="IPR036875">
    <property type="entry name" value="Znf_CCHC_sf"/>
</dbReference>
<keyword evidence="1" id="KW-0507">mRNA processing</keyword>
<evidence type="ECO:0000313" key="4">
    <source>
        <dbReference type="EMBL" id="MBW0501657.1"/>
    </source>
</evidence>
<sequence length="174" mass="19794">MAEVTKKKNTCHNCGSTDHYANNCPNAKKKVYAIEKVPEEKSPTEDSELDSMGDAIREQANDYQDPREQSLVEYQEETQIEIQEIQLKANMPQDTSNKNLCKHTQDAQTFLVTQTKGVAYIHGTATTMTFCIENAQQTLIIDSGSHCSILAKDHLNNHFINWEKQLVQTKSQRF</sequence>
<keyword evidence="2" id="KW-0863">Zinc-finger</keyword>
<dbReference type="AlphaFoldDB" id="A0A9Q3HES9"/>
<keyword evidence="2" id="KW-0862">Zinc</keyword>
<evidence type="ECO:0000259" key="3">
    <source>
        <dbReference type="PROSITE" id="PS50158"/>
    </source>
</evidence>
<dbReference type="GO" id="GO:0006397">
    <property type="term" value="P:mRNA processing"/>
    <property type="evidence" value="ECO:0007669"/>
    <property type="project" value="UniProtKB-KW"/>
</dbReference>